<dbReference type="RefSeq" id="WP_203775013.1">
    <property type="nucleotide sequence ID" value="NZ_BAAAYJ010000037.1"/>
</dbReference>
<dbReference type="Proteomes" id="UP000647172">
    <property type="component" value="Unassembled WGS sequence"/>
</dbReference>
<dbReference type="EMBL" id="BOMQ01000079">
    <property type="protein sequence ID" value="GIE53174.1"/>
    <property type="molecule type" value="Genomic_DNA"/>
</dbReference>
<evidence type="ECO:0000313" key="2">
    <source>
        <dbReference type="EMBL" id="GIE53174.1"/>
    </source>
</evidence>
<accession>A0A919JLE8</accession>
<protein>
    <submittedName>
        <fullName evidence="2">Uncharacterized protein</fullName>
    </submittedName>
</protein>
<reference evidence="2" key="1">
    <citation type="submission" date="2021-01" db="EMBL/GenBank/DDBJ databases">
        <title>Whole genome shotgun sequence of Actinoplanes nipponensis NBRC 14063.</title>
        <authorList>
            <person name="Komaki H."/>
            <person name="Tamura T."/>
        </authorList>
    </citation>
    <scope>NUCLEOTIDE SEQUENCE</scope>
    <source>
        <strain evidence="2">NBRC 14063</strain>
    </source>
</reference>
<organism evidence="2 3">
    <name type="scientific">Actinoplanes nipponensis</name>
    <dbReference type="NCBI Taxonomy" id="135950"/>
    <lineage>
        <taxon>Bacteria</taxon>
        <taxon>Bacillati</taxon>
        <taxon>Actinomycetota</taxon>
        <taxon>Actinomycetes</taxon>
        <taxon>Micromonosporales</taxon>
        <taxon>Micromonosporaceae</taxon>
        <taxon>Actinoplanes</taxon>
    </lineage>
</organism>
<gene>
    <name evidence="2" type="ORF">Ani05nite_67080</name>
</gene>
<feature type="region of interest" description="Disordered" evidence="1">
    <location>
        <begin position="58"/>
        <end position="92"/>
    </location>
</feature>
<name>A0A919JLE8_9ACTN</name>
<evidence type="ECO:0000313" key="3">
    <source>
        <dbReference type="Proteomes" id="UP000647172"/>
    </source>
</evidence>
<keyword evidence="3" id="KW-1185">Reference proteome</keyword>
<comment type="caution">
    <text evidence="2">The sequence shown here is derived from an EMBL/GenBank/DDBJ whole genome shotgun (WGS) entry which is preliminary data.</text>
</comment>
<proteinExistence type="predicted"/>
<sequence>MNRPALPTDDEVRTAAEQLLTDHRDGGLFPNVTTLAKRFGVNRTTFYRHFSAITDAMLDSAGQQHTDGPKRRRPPRQSTEPEQALRRLRTENEDLRRHLEIYEEQIRMLTTENKRLRELIEQQAGVTAISTRRLELDH</sequence>
<dbReference type="AlphaFoldDB" id="A0A919JLE8"/>
<feature type="compositionally biased region" description="Basic and acidic residues" evidence="1">
    <location>
        <begin position="83"/>
        <end position="92"/>
    </location>
</feature>
<evidence type="ECO:0000256" key="1">
    <source>
        <dbReference type="SAM" id="MobiDB-lite"/>
    </source>
</evidence>
<dbReference type="Gene3D" id="1.10.357.10">
    <property type="entry name" value="Tetracycline Repressor, domain 2"/>
    <property type="match status" value="1"/>
</dbReference>